<dbReference type="PROSITE" id="PS51673">
    <property type="entry name" value="SUZ"/>
    <property type="match status" value="1"/>
</dbReference>
<feature type="compositionally biased region" description="Basic and acidic residues" evidence="1">
    <location>
        <begin position="201"/>
        <end position="213"/>
    </location>
</feature>
<dbReference type="Proteomes" id="UP000094020">
    <property type="component" value="Chromosome 9"/>
</dbReference>
<feature type="compositionally biased region" description="Polar residues" evidence="1">
    <location>
        <begin position="237"/>
        <end position="263"/>
    </location>
</feature>
<dbReference type="GeneID" id="30175734"/>
<organism evidence="3">
    <name type="scientific">Kwoniella pini CBS 10737</name>
    <dbReference type="NCBI Taxonomy" id="1296096"/>
    <lineage>
        <taxon>Eukaryota</taxon>
        <taxon>Fungi</taxon>
        <taxon>Dikarya</taxon>
        <taxon>Basidiomycota</taxon>
        <taxon>Agaricomycotina</taxon>
        <taxon>Tremellomycetes</taxon>
        <taxon>Tremellales</taxon>
        <taxon>Cryptococcaceae</taxon>
        <taxon>Kwoniella</taxon>
    </lineage>
</organism>
<feature type="compositionally biased region" description="Low complexity" evidence="1">
    <location>
        <begin position="184"/>
        <end position="200"/>
    </location>
</feature>
<name>A0A1B9HTB3_9TREE</name>
<evidence type="ECO:0000256" key="1">
    <source>
        <dbReference type="SAM" id="MobiDB-lite"/>
    </source>
</evidence>
<reference evidence="4" key="2">
    <citation type="submission" date="2013-07" db="EMBL/GenBank/DDBJ databases">
        <authorList>
            <consortium name="The Broad Institute Genome Sequencing Platform"/>
            <person name="Cuomo C."/>
            <person name="Litvintseva A."/>
            <person name="Chen Y."/>
            <person name="Heitman J."/>
            <person name="Sun S."/>
            <person name="Springer D."/>
            <person name="Dromer F."/>
            <person name="Young S.K."/>
            <person name="Zeng Q."/>
            <person name="Gargeya S."/>
            <person name="Fitzgerald M."/>
            <person name="Abouelleil A."/>
            <person name="Alvarado L."/>
            <person name="Berlin A.M."/>
            <person name="Chapman S.B."/>
            <person name="Dewar J."/>
            <person name="Goldberg J."/>
            <person name="Griggs A."/>
            <person name="Gujja S."/>
            <person name="Hansen M."/>
            <person name="Howarth C."/>
            <person name="Imamovic A."/>
            <person name="Larimer J."/>
            <person name="McCowan C."/>
            <person name="Murphy C."/>
            <person name="Pearson M."/>
            <person name="Priest M."/>
            <person name="Roberts A."/>
            <person name="Saif S."/>
            <person name="Shea T."/>
            <person name="Sykes S."/>
            <person name="Wortman J."/>
            <person name="Nusbaum C."/>
            <person name="Birren B."/>
        </authorList>
    </citation>
    <scope>NUCLEOTIDE SEQUENCE</scope>
    <source>
        <strain evidence="4">CBS 10737</strain>
    </source>
</reference>
<reference evidence="3" key="1">
    <citation type="submission" date="2013-07" db="EMBL/GenBank/DDBJ databases">
        <title>The Genome Sequence of Cryptococcus pinus CBS10737.</title>
        <authorList>
            <consortium name="The Broad Institute Genome Sequencing Platform"/>
            <person name="Cuomo C."/>
            <person name="Litvintseva A."/>
            <person name="Chen Y."/>
            <person name="Heitman J."/>
            <person name="Sun S."/>
            <person name="Springer D."/>
            <person name="Dromer F."/>
            <person name="Young S.K."/>
            <person name="Zeng Q."/>
            <person name="Gargeya S."/>
            <person name="Fitzgerald M."/>
            <person name="Abouelleil A."/>
            <person name="Alvarado L."/>
            <person name="Berlin A.M."/>
            <person name="Chapman S.B."/>
            <person name="Dewar J."/>
            <person name="Goldberg J."/>
            <person name="Griggs A."/>
            <person name="Gujja S."/>
            <person name="Hansen M."/>
            <person name="Howarth C."/>
            <person name="Imamovic A."/>
            <person name="Larimer J."/>
            <person name="McCowan C."/>
            <person name="Murphy C."/>
            <person name="Pearson M."/>
            <person name="Priest M."/>
            <person name="Roberts A."/>
            <person name="Saif S."/>
            <person name="Shea T."/>
            <person name="Sykes S."/>
            <person name="Wortman J."/>
            <person name="Nusbaum C."/>
            <person name="Birren B."/>
        </authorList>
    </citation>
    <scope>NUCLEOTIDE SEQUENCE [LARGE SCALE GENOMIC DNA]</scope>
    <source>
        <strain evidence="3">CBS 10737</strain>
    </source>
</reference>
<feature type="domain" description="SUZ" evidence="2">
    <location>
        <begin position="101"/>
        <end position="184"/>
    </location>
</feature>
<feature type="compositionally biased region" description="Low complexity" evidence="1">
    <location>
        <begin position="143"/>
        <end position="158"/>
    </location>
</feature>
<dbReference type="EMBL" id="KI894016">
    <property type="protein sequence ID" value="OCF46512.1"/>
    <property type="molecule type" value="Genomic_DNA"/>
</dbReference>
<dbReference type="KEGG" id="kpin:30175734"/>
<feature type="compositionally biased region" description="Acidic residues" evidence="1">
    <location>
        <begin position="1"/>
        <end position="12"/>
    </location>
</feature>
<sequence length="290" mass="32901">MSVKVEEDDWETADISLPSSTKTKPLAPPLPTLRPQAQSFQPRPSQSNLNSSIGYNRNQNQNQNQPQASSSRQPKLLKRNENEIVEKEEEKEEEVEDDWFRGNKPMSNRQIWDSANSRSIQTQILYPQPLPEPKVQLLRRPINSSSSSNSSSNLNLKENNQKKSLVEREEQYRLARERIFGQQKSNSPNNNDDNIINDNLNKNKRENSLEGKKRNNNNSKIKVEEEELNWNGLIPSQIKSGSNTPNSFNRQSPISFQKSNNVVRQPLGPGNGIGFGSPTTGEIGSPSRNR</sequence>
<feature type="compositionally biased region" description="Polar residues" evidence="1">
    <location>
        <begin position="105"/>
        <end position="125"/>
    </location>
</feature>
<evidence type="ECO:0000313" key="5">
    <source>
        <dbReference type="Proteomes" id="UP000094020"/>
    </source>
</evidence>
<dbReference type="InterPro" id="IPR024771">
    <property type="entry name" value="SUZ"/>
</dbReference>
<accession>A0A1B9HTB3</accession>
<dbReference type="AlphaFoldDB" id="A0A1B9HTB3"/>
<feature type="compositionally biased region" description="Polar residues" evidence="1">
    <location>
        <begin position="39"/>
        <end position="55"/>
    </location>
</feature>
<protein>
    <recommendedName>
        <fullName evidence="2">SUZ domain-containing protein</fullName>
    </recommendedName>
</protein>
<gene>
    <name evidence="3" type="ORF">I206_07365</name>
    <name evidence="4" type="ORF">I206_106747</name>
</gene>
<keyword evidence="5" id="KW-1185">Reference proteome</keyword>
<evidence type="ECO:0000259" key="2">
    <source>
        <dbReference type="PROSITE" id="PS51673"/>
    </source>
</evidence>
<evidence type="ECO:0000313" key="4">
    <source>
        <dbReference type="EMBL" id="WWC72783.1"/>
    </source>
</evidence>
<feature type="compositionally biased region" description="Acidic residues" evidence="1">
    <location>
        <begin position="86"/>
        <end position="97"/>
    </location>
</feature>
<proteinExistence type="predicted"/>
<dbReference type="RefSeq" id="XP_019007731.1">
    <property type="nucleotide sequence ID" value="XM_019159059.1"/>
</dbReference>
<dbReference type="Pfam" id="PF12752">
    <property type="entry name" value="SUZ"/>
    <property type="match status" value="1"/>
</dbReference>
<feature type="compositionally biased region" description="Low complexity" evidence="1">
    <location>
        <begin position="56"/>
        <end position="74"/>
    </location>
</feature>
<feature type="compositionally biased region" description="Polar residues" evidence="1">
    <location>
        <begin position="277"/>
        <end position="290"/>
    </location>
</feature>
<feature type="region of interest" description="Disordered" evidence="1">
    <location>
        <begin position="1"/>
        <end position="290"/>
    </location>
</feature>
<dbReference type="OrthoDB" id="2576409at2759"/>
<reference evidence="3" key="3">
    <citation type="submission" date="2016-07" db="EMBL/GenBank/DDBJ databases">
        <title>Evolution of pathogenesis and genome organization in the Tremellales.</title>
        <authorList>
            <person name="Cuomo C."/>
            <person name="Litvintseva A."/>
            <person name="Heitman J."/>
            <person name="Chen Y."/>
            <person name="Sun S."/>
            <person name="Springer D."/>
            <person name="Dromer F."/>
            <person name="Young S."/>
            <person name="Zeng Q."/>
            <person name="Chapman S."/>
            <person name="Gujja S."/>
            <person name="Saif S."/>
            <person name="Birren B."/>
        </authorList>
    </citation>
    <scope>NUCLEOTIDE SEQUENCE</scope>
    <source>
        <strain evidence="3">CBS 10737</strain>
    </source>
</reference>
<feature type="compositionally biased region" description="Basic and acidic residues" evidence="1">
    <location>
        <begin position="159"/>
        <end position="179"/>
    </location>
</feature>
<dbReference type="EMBL" id="CP144527">
    <property type="protein sequence ID" value="WWC72783.1"/>
    <property type="molecule type" value="Genomic_DNA"/>
</dbReference>
<dbReference type="STRING" id="1296096.A0A1B9HTB3"/>
<evidence type="ECO:0000313" key="3">
    <source>
        <dbReference type="EMBL" id="OCF46512.1"/>
    </source>
</evidence>
<reference evidence="4" key="4">
    <citation type="submission" date="2024-02" db="EMBL/GenBank/DDBJ databases">
        <title>Comparative genomics of Cryptococcus and Kwoniella reveals pathogenesis evolution and contrasting modes of karyotype evolution via chromosome fusion or intercentromeric recombination.</title>
        <authorList>
            <person name="Coelho M.A."/>
            <person name="David-Palma M."/>
            <person name="Shea T."/>
            <person name="Bowers K."/>
            <person name="McGinley-Smith S."/>
            <person name="Mohammad A.W."/>
            <person name="Gnirke A."/>
            <person name="Yurkov A.M."/>
            <person name="Nowrousian M."/>
            <person name="Sun S."/>
            <person name="Cuomo C.A."/>
            <person name="Heitman J."/>
        </authorList>
    </citation>
    <scope>NUCLEOTIDE SEQUENCE</scope>
    <source>
        <strain evidence="4">CBS 10737</strain>
    </source>
</reference>